<dbReference type="Gene3D" id="3.40.50.2000">
    <property type="entry name" value="Glycogen Phosphorylase B"/>
    <property type="match status" value="1"/>
</dbReference>
<dbReference type="InterPro" id="IPR001296">
    <property type="entry name" value="Glyco_trans_1"/>
</dbReference>
<dbReference type="Proteomes" id="UP000614216">
    <property type="component" value="Unassembled WGS sequence"/>
</dbReference>
<dbReference type="PANTHER" id="PTHR45947:SF3">
    <property type="entry name" value="SULFOQUINOVOSYL TRANSFERASE SQD2"/>
    <property type="match status" value="1"/>
</dbReference>
<organism evidence="2 3">
    <name type="scientific">Fulvivirga marina</name>
    <dbReference type="NCBI Taxonomy" id="2494733"/>
    <lineage>
        <taxon>Bacteria</taxon>
        <taxon>Pseudomonadati</taxon>
        <taxon>Bacteroidota</taxon>
        <taxon>Cytophagia</taxon>
        <taxon>Cytophagales</taxon>
        <taxon>Fulvivirgaceae</taxon>
        <taxon>Fulvivirga</taxon>
    </lineage>
</organism>
<evidence type="ECO:0000259" key="1">
    <source>
        <dbReference type="Pfam" id="PF00534"/>
    </source>
</evidence>
<reference evidence="2" key="1">
    <citation type="submission" date="2021-01" db="EMBL/GenBank/DDBJ databases">
        <title>Fulvivirga kasyanovii gen. nov., sp nov., a novel member of the phylum Bacteroidetes isolated from seawater in a mussel farm.</title>
        <authorList>
            <person name="Zhao L.-H."/>
            <person name="Wang Z.-J."/>
        </authorList>
    </citation>
    <scope>NUCLEOTIDE SEQUENCE</scope>
    <source>
        <strain evidence="2">29W222</strain>
    </source>
</reference>
<accession>A0A937FVI7</accession>
<dbReference type="AlphaFoldDB" id="A0A937FVI7"/>
<dbReference type="SUPFAM" id="SSF53756">
    <property type="entry name" value="UDP-Glycosyltransferase/glycogen phosphorylase"/>
    <property type="match status" value="1"/>
</dbReference>
<evidence type="ECO:0000313" key="3">
    <source>
        <dbReference type="Proteomes" id="UP000614216"/>
    </source>
</evidence>
<comment type="caution">
    <text evidence="2">The sequence shown here is derived from an EMBL/GenBank/DDBJ whole genome shotgun (WGS) entry which is preliminary data.</text>
</comment>
<gene>
    <name evidence="2" type="ORF">JMN32_05575</name>
</gene>
<name>A0A937FVI7_9BACT</name>
<dbReference type="Pfam" id="PF00534">
    <property type="entry name" value="Glycos_transf_1"/>
    <property type="match status" value="1"/>
</dbReference>
<dbReference type="PANTHER" id="PTHR45947">
    <property type="entry name" value="SULFOQUINOVOSYL TRANSFERASE SQD2"/>
    <property type="match status" value="1"/>
</dbReference>
<feature type="domain" description="Glycosyl transferase family 1" evidence="1">
    <location>
        <begin position="227"/>
        <end position="378"/>
    </location>
</feature>
<proteinExistence type="predicted"/>
<dbReference type="GO" id="GO:0016757">
    <property type="term" value="F:glycosyltransferase activity"/>
    <property type="evidence" value="ECO:0007669"/>
    <property type="project" value="InterPro"/>
</dbReference>
<dbReference type="RefSeq" id="WP_202855317.1">
    <property type="nucleotide sequence ID" value="NZ_JAEUGD010000018.1"/>
</dbReference>
<evidence type="ECO:0000313" key="2">
    <source>
        <dbReference type="EMBL" id="MBL6445768.1"/>
    </source>
</evidence>
<sequence>MKVDLLLVVDHLNVECGVRYTYLKFIEWCESAGITLALVSDLDHNLTFKSVRAQLNLVVRDSREGLVLKRRPLYALVEGEDVIHEDLLKGNIDYSDVEWLDAWNGDRGWYPDFFRKCEEFANSIEPAKVVIATQSFLGFVVESIYRDKDPAICLHTNYPSFYAIRIAGKENELFDYVEMNAQRRLHKHFINNKNNIFLNSDVSEGFFRIGEAFNYQIFTPGVDTSIFKPKLKRQNGTLKIMYVGRFSEEKGIDNISTLTTSTPFAQWILAGKVSNGQNLDFSKNTSFLGYLDHESLADEMAKADALVFYGKWDTFGMIALEALSCGLPVFATRGSEMGRIIQQYDCGWEFSSTPELIELIKTIQKDGIRTEVKKNAREYALNMTWKSTFGDFVSKLRL</sequence>
<keyword evidence="3" id="KW-1185">Reference proteome</keyword>
<dbReference type="EMBL" id="JAEUGD010000018">
    <property type="protein sequence ID" value="MBL6445768.1"/>
    <property type="molecule type" value="Genomic_DNA"/>
</dbReference>
<dbReference type="InterPro" id="IPR050194">
    <property type="entry name" value="Glycosyltransferase_grp1"/>
</dbReference>
<protein>
    <submittedName>
        <fullName evidence="2">Glycosyltransferase</fullName>
    </submittedName>
</protein>